<dbReference type="Proteomes" id="UP000191905">
    <property type="component" value="Unassembled WGS sequence"/>
</dbReference>
<accession>A0A1V8RTG0</accession>
<dbReference type="STRING" id="1873176.BFN67_13795"/>
<dbReference type="EMBL" id="MDET01000007">
    <property type="protein sequence ID" value="OQM76455.1"/>
    <property type="molecule type" value="Genomic_DNA"/>
</dbReference>
<keyword evidence="2" id="KW-1185">Reference proteome</keyword>
<gene>
    <name evidence="1" type="ORF">BFN67_13795</name>
</gene>
<name>A0A1V8RTG0_9HYPH</name>
<protein>
    <submittedName>
        <fullName evidence="1">Uncharacterized protein</fullName>
    </submittedName>
</protein>
<organism evidence="1 2">
    <name type="scientific">Manganibacter manganicus</name>
    <dbReference type="NCBI Taxonomy" id="1873176"/>
    <lineage>
        <taxon>Bacteria</taxon>
        <taxon>Pseudomonadati</taxon>
        <taxon>Pseudomonadota</taxon>
        <taxon>Alphaproteobacteria</taxon>
        <taxon>Hyphomicrobiales</taxon>
        <taxon>Phyllobacteriaceae</taxon>
        <taxon>Manganibacter</taxon>
    </lineage>
</organism>
<evidence type="ECO:0000313" key="2">
    <source>
        <dbReference type="Proteomes" id="UP000191905"/>
    </source>
</evidence>
<comment type="caution">
    <text evidence="1">The sequence shown here is derived from an EMBL/GenBank/DDBJ whole genome shotgun (WGS) entry which is preliminary data.</text>
</comment>
<proteinExistence type="predicted"/>
<sequence length="119" mass="13448">MQEKRKMTDQQITIPTLPDLMHGIEQWMTERADGADIPADLRAEVDRLLDTSPSTADDLFKLIAFARGCHTVAEERRARDDDGTALCFHYFGQIMLEEAVRLIGRLAVSGIEHLGETRH</sequence>
<reference evidence="1 2" key="1">
    <citation type="journal article" date="2016" name="Int. J. Syst. Evol. Microbiol.">
        <title>Pseudaminobacter manganicus sp. nov., isolated from sludge of a manganese mine.</title>
        <authorList>
            <person name="Li J."/>
            <person name="Huang J."/>
            <person name="Liao S."/>
            <person name="Wang G."/>
        </authorList>
    </citation>
    <scope>NUCLEOTIDE SEQUENCE [LARGE SCALE GENOMIC DNA]</scope>
    <source>
        <strain evidence="1 2">JH-7</strain>
    </source>
</reference>
<evidence type="ECO:0000313" key="1">
    <source>
        <dbReference type="EMBL" id="OQM76455.1"/>
    </source>
</evidence>
<dbReference type="AlphaFoldDB" id="A0A1V8RTG0"/>